<evidence type="ECO:0000313" key="5">
    <source>
        <dbReference type="EMBL" id="EON96260.1"/>
    </source>
</evidence>
<dbReference type="InterPro" id="IPR046341">
    <property type="entry name" value="SET_dom_sf"/>
</dbReference>
<dbReference type="RefSeq" id="XP_007918955.1">
    <property type="nucleotide sequence ID" value="XM_007920764.1"/>
</dbReference>
<evidence type="ECO:0000313" key="6">
    <source>
        <dbReference type="Proteomes" id="UP000014074"/>
    </source>
</evidence>
<organism evidence="5 6">
    <name type="scientific">Phaeoacremonium minimum (strain UCR-PA7)</name>
    <name type="common">Esca disease fungus</name>
    <name type="synonym">Togninia minima</name>
    <dbReference type="NCBI Taxonomy" id="1286976"/>
    <lineage>
        <taxon>Eukaryota</taxon>
        <taxon>Fungi</taxon>
        <taxon>Dikarya</taxon>
        <taxon>Ascomycota</taxon>
        <taxon>Pezizomycotina</taxon>
        <taxon>Sordariomycetes</taxon>
        <taxon>Sordariomycetidae</taxon>
        <taxon>Togniniales</taxon>
        <taxon>Togniniaceae</taxon>
        <taxon>Phaeoacremonium</taxon>
    </lineage>
</organism>
<proteinExistence type="predicted"/>
<protein>
    <submittedName>
        <fullName evidence="5">Putative galactose-proton symport protein</fullName>
    </submittedName>
</protein>
<dbReference type="PANTHER" id="PTHR12350">
    <property type="entry name" value="HISTONE-LYSINE N-METHYLTRANSFERASE-RELATED"/>
    <property type="match status" value="1"/>
</dbReference>
<feature type="region of interest" description="Disordered" evidence="3">
    <location>
        <begin position="164"/>
        <end position="194"/>
    </location>
</feature>
<dbReference type="SUPFAM" id="SSF82199">
    <property type="entry name" value="SET domain"/>
    <property type="match status" value="1"/>
</dbReference>
<dbReference type="GO" id="GO:0008168">
    <property type="term" value="F:methyltransferase activity"/>
    <property type="evidence" value="ECO:0007669"/>
    <property type="project" value="UniProtKB-KW"/>
</dbReference>
<feature type="domain" description="Post-SET" evidence="4">
    <location>
        <begin position="121"/>
        <end position="137"/>
    </location>
</feature>
<dbReference type="Proteomes" id="UP000014074">
    <property type="component" value="Unassembled WGS sequence"/>
</dbReference>
<dbReference type="KEGG" id="tmn:UCRPA7_8247"/>
<dbReference type="eggNOG" id="ENOG502S11B">
    <property type="taxonomic scope" value="Eukaryota"/>
</dbReference>
<dbReference type="HOGENOM" id="CLU_073382_1_0_1"/>
<sequence length="279" mass="30071">MAPIQPHWQRPSHPEIQEVIINEAEFSSKSLSKVSVPPFGLYAKMAFPPCTIAEAPTYATVQMGRDRHLDLNSDLLYINHSCEPSLIFDTTNFNVLAGPKGLEPGDELTFFYPSTEWDMAQPFDCLCGKPTCRGRISGAKNMTRAQLEGVWLNGHIRQLLEEQQNAGSNGTAADAEKKRPENGASRIPLPETNDPTAQALKDALLHAEKVVEAARVALISYVESVDARNRNGKAQGSYNGASFGAGPGDESVGLVSGASRRGPTSRELSGEMGGDTICA</sequence>
<dbReference type="Gene3D" id="2.170.270.10">
    <property type="entry name" value="SET domain"/>
    <property type="match status" value="1"/>
</dbReference>
<evidence type="ECO:0000256" key="3">
    <source>
        <dbReference type="SAM" id="MobiDB-lite"/>
    </source>
</evidence>
<dbReference type="InterPro" id="IPR053201">
    <property type="entry name" value="Flavunoidine_N-MTase"/>
</dbReference>
<keyword evidence="1" id="KW-0489">Methyltransferase</keyword>
<dbReference type="OrthoDB" id="5984008at2759"/>
<evidence type="ECO:0000256" key="2">
    <source>
        <dbReference type="ARBA" id="ARBA00022679"/>
    </source>
</evidence>
<feature type="region of interest" description="Disordered" evidence="3">
    <location>
        <begin position="230"/>
        <end position="279"/>
    </location>
</feature>
<dbReference type="PROSITE" id="PS50868">
    <property type="entry name" value="POST_SET"/>
    <property type="match status" value="1"/>
</dbReference>
<dbReference type="InterPro" id="IPR003616">
    <property type="entry name" value="Post-SET_dom"/>
</dbReference>
<evidence type="ECO:0000256" key="1">
    <source>
        <dbReference type="ARBA" id="ARBA00022603"/>
    </source>
</evidence>
<keyword evidence="6" id="KW-1185">Reference proteome</keyword>
<keyword evidence="2" id="KW-0808">Transferase</keyword>
<dbReference type="EMBL" id="KB933350">
    <property type="protein sequence ID" value="EON96260.1"/>
    <property type="molecule type" value="Genomic_DNA"/>
</dbReference>
<accession>R8BAB1</accession>
<name>R8BAB1_PHAM7</name>
<evidence type="ECO:0000259" key="4">
    <source>
        <dbReference type="PROSITE" id="PS50868"/>
    </source>
</evidence>
<dbReference type="GO" id="GO:0032259">
    <property type="term" value="P:methylation"/>
    <property type="evidence" value="ECO:0007669"/>
    <property type="project" value="UniProtKB-KW"/>
</dbReference>
<reference evidence="6" key="1">
    <citation type="journal article" date="2013" name="Genome Announc.">
        <title>Draft genome sequence of the ascomycete Phaeoacremonium aleophilum strain UCR-PA7, a causal agent of the esca disease complex in grapevines.</title>
        <authorList>
            <person name="Blanco-Ulate B."/>
            <person name="Rolshausen P."/>
            <person name="Cantu D."/>
        </authorList>
    </citation>
    <scope>NUCLEOTIDE SEQUENCE [LARGE SCALE GENOMIC DNA]</scope>
    <source>
        <strain evidence="6">UCR-PA7</strain>
    </source>
</reference>
<gene>
    <name evidence="5" type="ORF">UCRPA7_8247</name>
</gene>
<dbReference type="AlphaFoldDB" id="R8BAB1"/>
<dbReference type="PANTHER" id="PTHR12350:SF19">
    <property type="entry name" value="SET DOMAIN-CONTAINING PROTEIN"/>
    <property type="match status" value="1"/>
</dbReference>
<dbReference type="GeneID" id="19329080"/>